<dbReference type="PANTHER" id="PTHR36220">
    <property type="entry name" value="UNNAMED PRODUCT"/>
    <property type="match status" value="1"/>
</dbReference>
<sequence>MKFIQNIFKLTVVFMMVGGIFCVVGNAKSSVNEEAVKQLRKSGDYDSLQKTFADSMGNMENESPAQAAAQNKVVGIGQPTKSFGESVAISGDTAIVGAPLSNFGPNVEQGMAFIFVKNGASWTQQGLLLASDGALFDNFGSSVAISGNTAIVGAEMDDVNGVTNQGSVYVFVRNGNSWTLQTRLTAPDGAADDRFGGAVAFNGAALVVGASGDDVNSNINQGSAYVYAQVGNGWNFLEHIFATDGAATDFFGGSVSISGITIIVGAASADINSNNSQGAAYIFSSAGNGFEQQAKLVAPDGAASDSFGNGVSIFENTAIVGAYLDDIGTNNNQGSAYVYVKNGNVWTLQAKLFAADGALVNEFGGSVSISYNKIIIGAERNGNIGAAYVFVRNSGTWKLQNKLVPADGVTNDNFGASVAISGNNVIVGADRDDIGNNADQGSAYLFNVVNRTPDDFDGDGRSDISVFRPSNGSWYINQSTAGFTGVTFGLGTDLLAPADYDGDGKTDVAVFRNGNWYYLRSTTNSFVGLTFGLAGDVPIPADYDGDGKADVNVFRPSDGGWYRLNSSNGAFVGQTFGQNGDKPLIADFDGDGKTDITVFRPSSSAFYSLDSSSGNFRGAVFGFGTDIPTLGDYDGDDKTDISVFRSSDGGWYRLNSANGAFVGQTFGQNGDVPVAADYDGDGKTDVAVFRNGEWYRLNSINGAFVGQSFGFGTDKPIPAALQ</sequence>
<protein>
    <submittedName>
        <fullName evidence="2">Uncharacterized protein</fullName>
    </submittedName>
</protein>
<gene>
    <name evidence="2" type="ORF">AVDCRST_MAG74-1856</name>
</gene>
<dbReference type="SUPFAM" id="SSF69318">
    <property type="entry name" value="Integrin alpha N-terminal domain"/>
    <property type="match status" value="3"/>
</dbReference>
<proteinExistence type="predicted"/>
<dbReference type="Pfam" id="PF13517">
    <property type="entry name" value="FG-GAP_3"/>
    <property type="match status" value="2"/>
</dbReference>
<keyword evidence="1" id="KW-0732">Signal</keyword>
<dbReference type="AlphaFoldDB" id="A0A6J4P5E9"/>
<reference evidence="2" key="1">
    <citation type="submission" date="2020-02" db="EMBL/GenBank/DDBJ databases">
        <authorList>
            <person name="Meier V. D."/>
        </authorList>
    </citation>
    <scope>NUCLEOTIDE SEQUENCE</scope>
    <source>
        <strain evidence="2">AVDCRST_MAG74</strain>
    </source>
</reference>
<accession>A0A6J4P5E9</accession>
<dbReference type="InterPro" id="IPR028994">
    <property type="entry name" value="Integrin_alpha_N"/>
</dbReference>
<evidence type="ECO:0000313" key="2">
    <source>
        <dbReference type="EMBL" id="CAA9404888.1"/>
    </source>
</evidence>
<dbReference type="Gene3D" id="2.130.10.130">
    <property type="entry name" value="Integrin alpha, N-terminal"/>
    <property type="match status" value="3"/>
</dbReference>
<dbReference type="EMBL" id="CADCUR010000162">
    <property type="protein sequence ID" value="CAA9404888.1"/>
    <property type="molecule type" value="Genomic_DNA"/>
</dbReference>
<dbReference type="InterPro" id="IPR013517">
    <property type="entry name" value="FG-GAP"/>
</dbReference>
<organism evidence="2">
    <name type="scientific">uncultured Pyrinomonadaceae bacterium</name>
    <dbReference type="NCBI Taxonomy" id="2283094"/>
    <lineage>
        <taxon>Bacteria</taxon>
        <taxon>Pseudomonadati</taxon>
        <taxon>Acidobacteriota</taxon>
        <taxon>Blastocatellia</taxon>
        <taxon>Blastocatellales</taxon>
        <taxon>Pyrinomonadaceae</taxon>
        <taxon>environmental samples</taxon>
    </lineage>
</organism>
<name>A0A6J4P5E9_9BACT</name>
<dbReference type="PANTHER" id="PTHR36220:SF1">
    <property type="entry name" value="GAMMA TUBULIN COMPLEX COMPONENT C-TERMINAL DOMAIN-CONTAINING PROTEIN"/>
    <property type="match status" value="1"/>
</dbReference>
<dbReference type="Pfam" id="PF14312">
    <property type="entry name" value="FG-GAP_2"/>
    <property type="match status" value="7"/>
</dbReference>
<evidence type="ECO:0000256" key="1">
    <source>
        <dbReference type="ARBA" id="ARBA00022729"/>
    </source>
</evidence>